<protein>
    <recommendedName>
        <fullName evidence="1">DUF3823 domain-containing protein</fullName>
    </recommendedName>
</protein>
<evidence type="ECO:0000313" key="2">
    <source>
        <dbReference type="EMBL" id="SNV60726.1"/>
    </source>
</evidence>
<evidence type="ECO:0000313" key="3">
    <source>
        <dbReference type="Proteomes" id="UP000215355"/>
    </source>
</evidence>
<proteinExistence type="predicted"/>
<sequence>MSGRAILDQVDNQFNTDLNAAKIKLGAANTYTVDIPENLAKLDGVFVRVGLKSNSSGEYSYSQAQKLSAN</sequence>
<evidence type="ECO:0000259" key="1">
    <source>
        <dbReference type="Pfam" id="PF18003"/>
    </source>
</evidence>
<name>A0AAJ5C1T0_9SPHI</name>
<dbReference type="KEGG" id="smiz:4412673_03641"/>
<reference evidence="2 3" key="1">
    <citation type="submission" date="2017-06" db="EMBL/GenBank/DDBJ databases">
        <authorList>
            <consortium name="Pathogen Informatics"/>
        </authorList>
    </citation>
    <scope>NUCLEOTIDE SEQUENCE [LARGE SCALE GENOMIC DNA]</scope>
    <source>
        <strain evidence="2 3">NCTC12149</strain>
    </source>
</reference>
<organism evidence="2 3">
    <name type="scientific">Sphingobacterium mizutaii</name>
    <dbReference type="NCBI Taxonomy" id="1010"/>
    <lineage>
        <taxon>Bacteria</taxon>
        <taxon>Pseudomonadati</taxon>
        <taxon>Bacteroidota</taxon>
        <taxon>Sphingobacteriia</taxon>
        <taxon>Sphingobacteriales</taxon>
        <taxon>Sphingobacteriaceae</taxon>
        <taxon>Sphingobacterium</taxon>
    </lineage>
</organism>
<dbReference type="EMBL" id="LT906468">
    <property type="protein sequence ID" value="SNV60726.1"/>
    <property type="molecule type" value="Genomic_DNA"/>
</dbReference>
<dbReference type="RefSeq" id="WP_093099201.1">
    <property type="nucleotide sequence ID" value="NZ_DAMBSL010000001.1"/>
</dbReference>
<feature type="domain" description="DUF3823" evidence="1">
    <location>
        <begin position="5"/>
        <end position="66"/>
    </location>
</feature>
<accession>A0AAJ5C1T0</accession>
<gene>
    <name evidence="2" type="ORF">SAMEA4412673_03641</name>
</gene>
<dbReference type="InterPro" id="IPR041186">
    <property type="entry name" value="DUF3823_C"/>
</dbReference>
<dbReference type="Gene3D" id="2.60.40.2060">
    <property type="match status" value="1"/>
</dbReference>
<dbReference type="AlphaFoldDB" id="A0AAJ5C1T0"/>
<dbReference type="Pfam" id="PF18003">
    <property type="entry name" value="DUF3823_C"/>
    <property type="match status" value="1"/>
</dbReference>
<dbReference type="Proteomes" id="UP000215355">
    <property type="component" value="Chromosome 1"/>
</dbReference>